<reference evidence="12 13" key="1">
    <citation type="journal article" date="2021" name="Sci. Rep.">
        <title>The genome of the diatom Chaetoceros tenuissimus carries an ancient integrated fragment of an extant virus.</title>
        <authorList>
            <person name="Hongo Y."/>
            <person name="Kimura K."/>
            <person name="Takaki Y."/>
            <person name="Yoshida Y."/>
            <person name="Baba S."/>
            <person name="Kobayashi G."/>
            <person name="Nagasaki K."/>
            <person name="Hano T."/>
            <person name="Tomaru Y."/>
        </authorList>
    </citation>
    <scope>NUCLEOTIDE SEQUENCE [LARGE SCALE GENOMIC DNA]</scope>
    <source>
        <strain evidence="12 13">NIES-3715</strain>
    </source>
</reference>
<evidence type="ECO:0000313" key="12">
    <source>
        <dbReference type="EMBL" id="GFH49103.1"/>
    </source>
</evidence>
<name>A0AAD3CNA7_9STRA</name>
<dbReference type="SUPFAM" id="SSF56112">
    <property type="entry name" value="Protein kinase-like (PK-like)"/>
    <property type="match status" value="1"/>
</dbReference>
<dbReference type="Gene3D" id="3.30.200.20">
    <property type="entry name" value="Phosphorylase Kinase, domain 1"/>
    <property type="match status" value="1"/>
</dbReference>
<dbReference type="SMART" id="SM00220">
    <property type="entry name" value="S_TKc"/>
    <property type="match status" value="1"/>
</dbReference>
<evidence type="ECO:0000256" key="7">
    <source>
        <dbReference type="ARBA" id="ARBA00047899"/>
    </source>
</evidence>
<feature type="compositionally biased region" description="Acidic residues" evidence="10">
    <location>
        <begin position="135"/>
        <end position="144"/>
    </location>
</feature>
<evidence type="ECO:0000313" key="13">
    <source>
        <dbReference type="Proteomes" id="UP001054902"/>
    </source>
</evidence>
<evidence type="ECO:0000256" key="9">
    <source>
        <dbReference type="PROSITE-ProRule" id="PRU10141"/>
    </source>
</evidence>
<comment type="catalytic activity">
    <reaction evidence="7">
        <text>L-threonyl-[protein] + ATP = O-phospho-L-threonyl-[protein] + ADP + H(+)</text>
        <dbReference type="Rhea" id="RHEA:46608"/>
        <dbReference type="Rhea" id="RHEA-COMP:11060"/>
        <dbReference type="Rhea" id="RHEA-COMP:11605"/>
        <dbReference type="ChEBI" id="CHEBI:15378"/>
        <dbReference type="ChEBI" id="CHEBI:30013"/>
        <dbReference type="ChEBI" id="CHEBI:30616"/>
        <dbReference type="ChEBI" id="CHEBI:61977"/>
        <dbReference type="ChEBI" id="CHEBI:456216"/>
        <dbReference type="EC" id="2.7.11.1"/>
    </reaction>
</comment>
<dbReference type="InterPro" id="IPR017441">
    <property type="entry name" value="Protein_kinase_ATP_BS"/>
</dbReference>
<dbReference type="PANTHER" id="PTHR47634">
    <property type="entry name" value="PROTEIN KINASE DOMAIN-CONTAINING PROTEIN-RELATED"/>
    <property type="match status" value="1"/>
</dbReference>
<dbReference type="InterPro" id="IPR018247">
    <property type="entry name" value="EF_Hand_1_Ca_BS"/>
</dbReference>
<protein>
    <recommendedName>
        <fullName evidence="1">non-specific serine/threonine protein kinase</fullName>
        <ecNumber evidence="1">2.7.11.1</ecNumber>
    </recommendedName>
</protein>
<feature type="compositionally biased region" description="Basic and acidic residues" evidence="10">
    <location>
        <begin position="371"/>
        <end position="385"/>
    </location>
</feature>
<feature type="region of interest" description="Disordered" evidence="10">
    <location>
        <begin position="371"/>
        <end position="416"/>
    </location>
</feature>
<dbReference type="Pfam" id="PF00069">
    <property type="entry name" value="Pkinase"/>
    <property type="match status" value="2"/>
</dbReference>
<dbReference type="Proteomes" id="UP001054902">
    <property type="component" value="Unassembled WGS sequence"/>
</dbReference>
<keyword evidence="13" id="KW-1185">Reference proteome</keyword>
<evidence type="ECO:0000256" key="1">
    <source>
        <dbReference type="ARBA" id="ARBA00012513"/>
    </source>
</evidence>
<organism evidence="12 13">
    <name type="scientific">Chaetoceros tenuissimus</name>
    <dbReference type="NCBI Taxonomy" id="426638"/>
    <lineage>
        <taxon>Eukaryota</taxon>
        <taxon>Sar</taxon>
        <taxon>Stramenopiles</taxon>
        <taxon>Ochrophyta</taxon>
        <taxon>Bacillariophyta</taxon>
        <taxon>Coscinodiscophyceae</taxon>
        <taxon>Chaetocerotophycidae</taxon>
        <taxon>Chaetocerotales</taxon>
        <taxon>Chaetocerotaceae</taxon>
        <taxon>Chaetoceros</taxon>
    </lineage>
</organism>
<dbReference type="Gene3D" id="1.10.510.10">
    <property type="entry name" value="Transferase(Phosphotransferase) domain 1"/>
    <property type="match status" value="2"/>
</dbReference>
<dbReference type="PROSITE" id="PS50011">
    <property type="entry name" value="PROTEIN_KINASE_DOM"/>
    <property type="match status" value="1"/>
</dbReference>
<dbReference type="GO" id="GO:0050684">
    <property type="term" value="P:regulation of mRNA processing"/>
    <property type="evidence" value="ECO:0007669"/>
    <property type="project" value="TreeGrafter"/>
</dbReference>
<dbReference type="GO" id="GO:0005524">
    <property type="term" value="F:ATP binding"/>
    <property type="evidence" value="ECO:0007669"/>
    <property type="project" value="UniProtKB-UniRule"/>
</dbReference>
<keyword evidence="5" id="KW-0418">Kinase</keyword>
<dbReference type="InterPro" id="IPR051334">
    <property type="entry name" value="SRPK"/>
</dbReference>
<evidence type="ECO:0000256" key="5">
    <source>
        <dbReference type="ARBA" id="ARBA00022777"/>
    </source>
</evidence>
<feature type="compositionally biased region" description="Acidic residues" evidence="10">
    <location>
        <begin position="100"/>
        <end position="110"/>
    </location>
</feature>
<keyword evidence="4 9" id="KW-0547">Nucleotide-binding</keyword>
<comment type="catalytic activity">
    <reaction evidence="8">
        <text>L-seryl-[protein] + ATP = O-phospho-L-seryl-[protein] + ADP + H(+)</text>
        <dbReference type="Rhea" id="RHEA:17989"/>
        <dbReference type="Rhea" id="RHEA-COMP:9863"/>
        <dbReference type="Rhea" id="RHEA-COMP:11604"/>
        <dbReference type="ChEBI" id="CHEBI:15378"/>
        <dbReference type="ChEBI" id="CHEBI:29999"/>
        <dbReference type="ChEBI" id="CHEBI:30616"/>
        <dbReference type="ChEBI" id="CHEBI:83421"/>
        <dbReference type="ChEBI" id="CHEBI:456216"/>
        <dbReference type="EC" id="2.7.11.1"/>
    </reaction>
</comment>
<evidence type="ECO:0000256" key="2">
    <source>
        <dbReference type="ARBA" id="ARBA00022527"/>
    </source>
</evidence>
<dbReference type="GO" id="GO:0004674">
    <property type="term" value="F:protein serine/threonine kinase activity"/>
    <property type="evidence" value="ECO:0007669"/>
    <property type="project" value="UniProtKB-KW"/>
</dbReference>
<evidence type="ECO:0000259" key="11">
    <source>
        <dbReference type="PROSITE" id="PS50011"/>
    </source>
</evidence>
<keyword evidence="6 9" id="KW-0067">ATP-binding</keyword>
<evidence type="ECO:0000256" key="8">
    <source>
        <dbReference type="ARBA" id="ARBA00048679"/>
    </source>
</evidence>
<dbReference type="GO" id="GO:0000245">
    <property type="term" value="P:spliceosomal complex assembly"/>
    <property type="evidence" value="ECO:0007669"/>
    <property type="project" value="TreeGrafter"/>
</dbReference>
<keyword evidence="2" id="KW-0723">Serine/threonine-protein kinase</keyword>
<dbReference type="EMBL" id="BLLK01000032">
    <property type="protein sequence ID" value="GFH49103.1"/>
    <property type="molecule type" value="Genomic_DNA"/>
</dbReference>
<comment type="caution">
    <text evidence="12">The sequence shown here is derived from an EMBL/GenBank/DDBJ whole genome shotgun (WGS) entry which is preliminary data.</text>
</comment>
<dbReference type="PROSITE" id="PS00018">
    <property type="entry name" value="EF_HAND_1"/>
    <property type="match status" value="1"/>
</dbReference>
<sequence>MMKFGKQRSYDKSVKSTPSSSKKNRAPEPNYDDSSQESNESSSSSSSASSEGEDDTSTSGIHQIINGVKSTLSLNLTRSKSDKSGDKSRNKRKDDSDSSSSDDEDDDDDAGSERSHSRATSAGSDRKGSTGSVEDYSDDEDEGEEGYKVGGYHRVKIGEVYNQRYVIIKKLGWGHFSTVWMVKDKQLKKAQNGKLMFYAIKVQKSADHYTEAARDEVELLDCVAKERKRVESAYGTNSVAKDKDSIQLYVNVDHSRHVATLHDSFFHNGPNGRHMCMVFSMLGCNLLSVIKAYNYRGIPIPVVKKMVKGIAKGLDFLHRKCKIIHTDLKPENVLLQFPGQINSEADHADIQNNDDENDNDQDQAVSIEELEKMLKDPKTSTDERKRIRKKLKKRRQREKRRGGDEETQENQSFSDERMEQLLNQEGNKLTKNAHERVLSRLSHSQFVMKNFTSRVAANGTHTSNVFDNRVDVSQPLKAELAAHFETCNSQIANRSGLAEVSFMLRAFVPEGEIADNLSASLDGIPWELSDEENATREWRCAVSIKGDSSTKTMFKILQHGRKDVEDGLRKSWTHLSELVSENIAGRESLISSLASRSRSFGGESQQRSTPFTLFTVRFSVLSTTVVLGLLENKIPGLVFMTYKRDEASPPIDHVVFGPYANKICKHPLAMKIKDNVRAGNDASNVGSMLFGFDLRMIKDFAARPTVDEDGLSSFQLNGASMEKVASWFNARQPVQDRVKSFMGLSPSAELKSMPLFSFKKNSSGHQSFIEGSTFSSSDLTGNPSSKSLDPINLPMPDTQSAVEKACHQPDLNDDKVLMASRAVVVDLGNACWTHKHFSEDIQTRQYRAPEVLLGHKYCTSADIWSLGCMIFELLTGDLLFDPREGPDYDRDEDHLAMFQELLGKIPKKMATTGKYSKNYFDRKGNLKHIKQLKFWPIQDVLHEKYHFPMNEAKEVAEFMLPLLEFDTKQRATALQCLRHKWLKGVE</sequence>
<evidence type="ECO:0000256" key="10">
    <source>
        <dbReference type="SAM" id="MobiDB-lite"/>
    </source>
</evidence>
<feature type="compositionally biased region" description="Basic and acidic residues" evidence="10">
    <location>
        <begin position="79"/>
        <end position="96"/>
    </location>
</feature>
<dbReference type="AlphaFoldDB" id="A0AAD3CNA7"/>
<feature type="compositionally biased region" description="Basic residues" evidence="10">
    <location>
        <begin position="386"/>
        <end position="400"/>
    </location>
</feature>
<evidence type="ECO:0000256" key="4">
    <source>
        <dbReference type="ARBA" id="ARBA00022741"/>
    </source>
</evidence>
<feature type="compositionally biased region" description="Low complexity" evidence="10">
    <location>
        <begin position="36"/>
        <end position="50"/>
    </location>
</feature>
<keyword evidence="3" id="KW-0808">Transferase</keyword>
<dbReference type="InterPro" id="IPR011009">
    <property type="entry name" value="Kinase-like_dom_sf"/>
</dbReference>
<evidence type="ECO:0000256" key="6">
    <source>
        <dbReference type="ARBA" id="ARBA00022840"/>
    </source>
</evidence>
<dbReference type="FunFam" id="1.10.510.10:FF:001654">
    <property type="entry name" value="SRSF protein kinase 3"/>
    <property type="match status" value="1"/>
</dbReference>
<proteinExistence type="predicted"/>
<accession>A0AAD3CNA7</accession>
<dbReference type="InterPro" id="IPR000719">
    <property type="entry name" value="Prot_kinase_dom"/>
</dbReference>
<feature type="domain" description="Protein kinase" evidence="11">
    <location>
        <begin position="165"/>
        <end position="982"/>
    </location>
</feature>
<feature type="compositionally biased region" description="Polar residues" evidence="10">
    <location>
        <begin position="68"/>
        <end position="77"/>
    </location>
</feature>
<dbReference type="PROSITE" id="PS00108">
    <property type="entry name" value="PROTEIN_KINASE_ST"/>
    <property type="match status" value="1"/>
</dbReference>
<dbReference type="EC" id="2.7.11.1" evidence="1"/>
<dbReference type="PROSITE" id="PS00107">
    <property type="entry name" value="PROTEIN_KINASE_ATP"/>
    <property type="match status" value="1"/>
</dbReference>
<dbReference type="PANTHER" id="PTHR47634:SF9">
    <property type="entry name" value="PROTEIN KINASE DOMAIN-CONTAINING PROTEIN-RELATED"/>
    <property type="match status" value="1"/>
</dbReference>
<gene>
    <name evidence="12" type="ORF">CTEN210_05579</name>
</gene>
<evidence type="ECO:0000256" key="3">
    <source>
        <dbReference type="ARBA" id="ARBA00022679"/>
    </source>
</evidence>
<feature type="region of interest" description="Disordered" evidence="10">
    <location>
        <begin position="1"/>
        <end position="146"/>
    </location>
</feature>
<feature type="binding site" evidence="9">
    <location>
        <position position="201"/>
    </location>
    <ligand>
        <name>ATP</name>
        <dbReference type="ChEBI" id="CHEBI:30616"/>
    </ligand>
</feature>
<dbReference type="InterPro" id="IPR008271">
    <property type="entry name" value="Ser/Thr_kinase_AS"/>
</dbReference>